<dbReference type="Gene3D" id="3.30.70.580">
    <property type="entry name" value="Pseudouridine synthase I, catalytic domain, N-terminal subdomain"/>
    <property type="match status" value="1"/>
</dbReference>
<gene>
    <name evidence="4" type="ORF">METZ01_LOCUS59248</name>
</gene>
<sequence>MPQGNRLQKLLSSAGISSRRAAERLIEAGRVSVNGKVVTTLGTRADSAVDEIRVDGRRVSTAVRRCYFLLHKPRGYVTTRSDPQGRRTVLDLIPRVRVYVYPVGRLDYESEGLLLLTNDGELAARLMHPRYGVERVYEVRVRGVPTVAKLARLRRGVRIDGRFSVPAVVRVIRRWRTARGGEALVAISVHEGRHRQVRKMCEAIGHPVVRLRRVQIGPLRDRRLKVGQYRELTHREINALQRASVNETKHLS</sequence>
<dbReference type="EMBL" id="UINC01003446">
    <property type="protein sequence ID" value="SVA06394.1"/>
    <property type="molecule type" value="Genomic_DNA"/>
</dbReference>
<evidence type="ECO:0000259" key="3">
    <source>
        <dbReference type="SMART" id="SM00363"/>
    </source>
</evidence>
<dbReference type="SUPFAM" id="SSF55174">
    <property type="entry name" value="Alpha-L RNA-binding motif"/>
    <property type="match status" value="1"/>
</dbReference>
<dbReference type="InterPro" id="IPR036986">
    <property type="entry name" value="S4_RNA-bd_sf"/>
</dbReference>
<dbReference type="InterPro" id="IPR002942">
    <property type="entry name" value="S4_RNA-bd"/>
</dbReference>
<proteinExistence type="inferred from homology"/>
<dbReference type="Gene3D" id="3.30.70.1560">
    <property type="entry name" value="Alpha-L RNA-binding motif"/>
    <property type="match status" value="1"/>
</dbReference>
<dbReference type="InterPro" id="IPR020094">
    <property type="entry name" value="TruA/RsuA/RluB/E/F_N"/>
</dbReference>
<dbReference type="PANTHER" id="PTHR47683:SF2">
    <property type="entry name" value="RNA-BINDING S4 DOMAIN-CONTAINING PROTEIN"/>
    <property type="match status" value="1"/>
</dbReference>
<dbReference type="Pfam" id="PF01479">
    <property type="entry name" value="S4"/>
    <property type="match status" value="1"/>
</dbReference>
<reference evidence="4" key="1">
    <citation type="submission" date="2018-05" db="EMBL/GenBank/DDBJ databases">
        <authorList>
            <person name="Lanie J.A."/>
            <person name="Ng W.-L."/>
            <person name="Kazmierczak K.M."/>
            <person name="Andrzejewski T.M."/>
            <person name="Davidsen T.M."/>
            <person name="Wayne K.J."/>
            <person name="Tettelin H."/>
            <person name="Glass J.I."/>
            <person name="Rusch D."/>
            <person name="Podicherti R."/>
            <person name="Tsui H.-C.T."/>
            <person name="Winkler M.E."/>
        </authorList>
    </citation>
    <scope>NUCLEOTIDE SEQUENCE</scope>
</reference>
<dbReference type="SMART" id="SM00363">
    <property type="entry name" value="S4"/>
    <property type="match status" value="1"/>
</dbReference>
<dbReference type="CDD" id="cd02870">
    <property type="entry name" value="PseudoU_synth_RsuA_like"/>
    <property type="match status" value="1"/>
</dbReference>
<comment type="similarity">
    <text evidence="1">Belongs to the pseudouridine synthase RsuA family.</text>
</comment>
<dbReference type="GO" id="GO:0003723">
    <property type="term" value="F:RNA binding"/>
    <property type="evidence" value="ECO:0007669"/>
    <property type="project" value="InterPro"/>
</dbReference>
<dbReference type="InterPro" id="IPR018496">
    <property type="entry name" value="PsdUridine_synth_RsuA/RluB_CS"/>
</dbReference>
<dbReference type="InterPro" id="IPR020103">
    <property type="entry name" value="PsdUridine_synth_cat_dom_sf"/>
</dbReference>
<dbReference type="InterPro" id="IPR042092">
    <property type="entry name" value="PsdUridine_s_RsuA/RluB/E/F_cat"/>
</dbReference>
<dbReference type="PROSITE" id="PS50889">
    <property type="entry name" value="S4"/>
    <property type="match status" value="1"/>
</dbReference>
<evidence type="ECO:0000256" key="2">
    <source>
        <dbReference type="ARBA" id="ARBA00023235"/>
    </source>
</evidence>
<dbReference type="GO" id="GO:0001522">
    <property type="term" value="P:pseudouridine synthesis"/>
    <property type="evidence" value="ECO:0007669"/>
    <property type="project" value="InterPro"/>
</dbReference>
<dbReference type="PANTHER" id="PTHR47683">
    <property type="entry name" value="PSEUDOURIDINE SYNTHASE FAMILY PROTEIN-RELATED"/>
    <property type="match status" value="1"/>
</dbReference>
<dbReference type="InterPro" id="IPR000748">
    <property type="entry name" value="PsdUridine_synth_RsuA/RluB/E/F"/>
</dbReference>
<dbReference type="FunFam" id="3.10.290.10:FF:000003">
    <property type="entry name" value="Pseudouridine synthase"/>
    <property type="match status" value="1"/>
</dbReference>
<dbReference type="Pfam" id="PF00849">
    <property type="entry name" value="PseudoU_synth_2"/>
    <property type="match status" value="1"/>
</dbReference>
<keyword evidence="2" id="KW-0413">Isomerase</keyword>
<name>A0A381SSL6_9ZZZZ</name>
<dbReference type="GO" id="GO:0006364">
    <property type="term" value="P:rRNA processing"/>
    <property type="evidence" value="ECO:0007669"/>
    <property type="project" value="UniProtKB-ARBA"/>
</dbReference>
<accession>A0A381SSL6</accession>
<dbReference type="CDD" id="cd00165">
    <property type="entry name" value="S4"/>
    <property type="match status" value="1"/>
</dbReference>
<dbReference type="SUPFAM" id="SSF55120">
    <property type="entry name" value="Pseudouridine synthase"/>
    <property type="match status" value="1"/>
</dbReference>
<organism evidence="4">
    <name type="scientific">marine metagenome</name>
    <dbReference type="NCBI Taxonomy" id="408172"/>
    <lineage>
        <taxon>unclassified sequences</taxon>
        <taxon>metagenomes</taxon>
        <taxon>ecological metagenomes</taxon>
    </lineage>
</organism>
<dbReference type="InterPro" id="IPR006145">
    <property type="entry name" value="PsdUridine_synth_RsuA/RluA"/>
</dbReference>
<dbReference type="NCBIfam" id="TIGR00093">
    <property type="entry name" value="pseudouridine synthase"/>
    <property type="match status" value="1"/>
</dbReference>
<protein>
    <recommendedName>
        <fullName evidence="3">RNA-binding S4 domain-containing protein</fullName>
    </recommendedName>
</protein>
<dbReference type="InterPro" id="IPR050343">
    <property type="entry name" value="RsuA_PseudoU_synthase"/>
</dbReference>
<evidence type="ECO:0000256" key="1">
    <source>
        <dbReference type="ARBA" id="ARBA00008348"/>
    </source>
</evidence>
<evidence type="ECO:0000313" key="4">
    <source>
        <dbReference type="EMBL" id="SVA06394.1"/>
    </source>
</evidence>
<feature type="domain" description="RNA-binding S4" evidence="3">
    <location>
        <begin position="5"/>
        <end position="64"/>
    </location>
</feature>
<dbReference type="PROSITE" id="PS01149">
    <property type="entry name" value="PSI_RSU"/>
    <property type="match status" value="1"/>
</dbReference>
<dbReference type="AlphaFoldDB" id="A0A381SSL6"/>
<dbReference type="Gene3D" id="3.10.290.10">
    <property type="entry name" value="RNA-binding S4 domain"/>
    <property type="match status" value="1"/>
</dbReference>
<dbReference type="GO" id="GO:0009982">
    <property type="term" value="F:pseudouridine synthase activity"/>
    <property type="evidence" value="ECO:0007669"/>
    <property type="project" value="InterPro"/>
</dbReference>